<dbReference type="Proteomes" id="UP000078046">
    <property type="component" value="Unassembled WGS sequence"/>
</dbReference>
<organism evidence="1 2">
    <name type="scientific">Intoshia linei</name>
    <dbReference type="NCBI Taxonomy" id="1819745"/>
    <lineage>
        <taxon>Eukaryota</taxon>
        <taxon>Metazoa</taxon>
        <taxon>Spiralia</taxon>
        <taxon>Lophotrochozoa</taxon>
        <taxon>Mesozoa</taxon>
        <taxon>Orthonectida</taxon>
        <taxon>Rhopaluridae</taxon>
        <taxon>Intoshia</taxon>
    </lineage>
</organism>
<evidence type="ECO:0008006" key="3">
    <source>
        <dbReference type="Google" id="ProtNLM"/>
    </source>
</evidence>
<feature type="non-terminal residue" evidence="1">
    <location>
        <position position="994"/>
    </location>
</feature>
<reference evidence="1 2" key="1">
    <citation type="submission" date="2016-04" db="EMBL/GenBank/DDBJ databases">
        <title>The genome of Intoshia linei affirms orthonectids as highly simplified spiralians.</title>
        <authorList>
            <person name="Mikhailov K.V."/>
            <person name="Slusarev G.S."/>
            <person name="Nikitin M.A."/>
            <person name="Logacheva M.D."/>
            <person name="Penin A."/>
            <person name="Aleoshin V."/>
            <person name="Panchin Y.V."/>
        </authorList>
    </citation>
    <scope>NUCLEOTIDE SEQUENCE [LARGE SCALE GENOMIC DNA]</scope>
    <source>
        <strain evidence="1">Intl2013</strain>
        <tissue evidence="1">Whole animal</tissue>
    </source>
</reference>
<dbReference type="SUPFAM" id="SSF48371">
    <property type="entry name" value="ARM repeat"/>
    <property type="match status" value="2"/>
</dbReference>
<name>A0A177AU33_9BILA</name>
<protein>
    <recommendedName>
        <fullName evidence="3">MIF4G domain-containing protein</fullName>
    </recommendedName>
</protein>
<evidence type="ECO:0000313" key="2">
    <source>
        <dbReference type="Proteomes" id="UP000078046"/>
    </source>
</evidence>
<dbReference type="OrthoDB" id="514777at2759"/>
<gene>
    <name evidence="1" type="ORF">A3Q56_07406</name>
</gene>
<sequence>MNGYIPEPENNELPMNDLGKYINAIEISDDIDEETAKEIKPSCSIDPTGVSKQTVVKNRNYYQNVIKLVNAVLKTEIETEKIESIPIVEILDPPKDIMNPKKFECINLLKFRELKKEFKLHFTIPSCFDDPSGRKSRPIYVNCIKSQRINLDGFKNIHPIDAFSTGFKNTNSYLKDRTYDKHVPQHVLKAIEKLSESCYKSIDDFFDHATKDILFKVEPRYFNDVANKIFSIEEFRGIILSNAKKMVSLIHKKGCIEKYSFLSAKLFKYVYINSSNNQYLSLILKKIIKTIHETVKYATGDKSELNLDCDEVEWNLDLGLDECQFHRRFIGNIVFSSFLIKHDIIHIMHVKTILDLFINVKDVMEKHLEYLVLMITISGKKIAGLQNYYNEKCTDPLYLDDYIVKIDALSKEIELSPKVSSLISDLISLKNRNWEPKINSEVNQDFSSHKKKMFMEDRKSNSEFRGNRHCFNNHNKIIKKALEKSLNPFAMNRDKNSSSFERSKKPIKIKNKSGKLTIGEYCLDIQDYVSNNIEFTSIMNICKGIPPAYLKEIFETIITKYLEDSKVTPVKMVTELFIQLKPSLNFKSSDIMSCLQIIFKEIHDTISDCPNIVKHLAYIINFAEKVLTNNQINKLFKCVEEDFRREFFLQMIKYLKEDLELYITLKKVICSAIRILTLKKFIDLLVDNSLFEVILFSIIWNLCELSKNITTQLIDHVKNNSFERYSGLIGNRLHSKLPAYTTTNVKKILSVDSKLLYALVRIISDISTYPQMAQMPNSSYTGVNQSNNGNINANYVMNGFPHQSTIAQLPMRDPNEPIKKLRFFNEQGVDVMEEVRKNNDVKKDIKKVEKKEIQFNITPTTVSDETLKSRNNFKNLIKKLALSVSTNINVENEAVKEPIKDVEHVEKIQVVKEPEKVLELIKIEFIDWSKFIELKNTFKQHFILPAFFDRYLYMKAGEMLEKYKSSHSIRHREGVRNIYRTDSLTTDYKNSFAY</sequence>
<accession>A0A177AU33</accession>
<dbReference type="Gene3D" id="1.25.40.180">
    <property type="match status" value="2"/>
</dbReference>
<dbReference type="EMBL" id="LWCA01001557">
    <property type="protein sequence ID" value="OAF64883.1"/>
    <property type="molecule type" value="Genomic_DNA"/>
</dbReference>
<dbReference type="InterPro" id="IPR016024">
    <property type="entry name" value="ARM-type_fold"/>
</dbReference>
<keyword evidence="2" id="KW-1185">Reference proteome</keyword>
<comment type="caution">
    <text evidence="1">The sequence shown here is derived from an EMBL/GenBank/DDBJ whole genome shotgun (WGS) entry which is preliminary data.</text>
</comment>
<evidence type="ECO:0000313" key="1">
    <source>
        <dbReference type="EMBL" id="OAF64883.1"/>
    </source>
</evidence>
<proteinExistence type="predicted"/>
<dbReference type="AlphaFoldDB" id="A0A177AU33"/>